<evidence type="ECO:0008006" key="5">
    <source>
        <dbReference type="Google" id="ProtNLM"/>
    </source>
</evidence>
<keyword evidence="4" id="KW-1185">Reference proteome</keyword>
<dbReference type="PROSITE" id="PS51257">
    <property type="entry name" value="PROKAR_LIPOPROTEIN"/>
    <property type="match status" value="1"/>
</dbReference>
<evidence type="ECO:0000256" key="2">
    <source>
        <dbReference type="SAM" id="SignalP"/>
    </source>
</evidence>
<gene>
    <name evidence="3" type="ORF">HYPDE_28793</name>
</gene>
<reference evidence="3 4" key="1">
    <citation type="journal article" date="2013" name="Genome Announc.">
        <title>Genome sequences for three denitrifying bacterial strains isolated from a uranium- and nitrate-contaminated subsurface environment.</title>
        <authorList>
            <person name="Venkatramanan R."/>
            <person name="Prakash O."/>
            <person name="Woyke T."/>
            <person name="Chain P."/>
            <person name="Goodwin L.A."/>
            <person name="Watson D."/>
            <person name="Brooks S."/>
            <person name="Kostka J.E."/>
            <person name="Green S.J."/>
        </authorList>
    </citation>
    <scope>NUCLEOTIDE SEQUENCE [LARGE SCALE GENOMIC DNA]</scope>
    <source>
        <strain evidence="3 4">1NES1</strain>
    </source>
</reference>
<evidence type="ECO:0000256" key="1">
    <source>
        <dbReference type="SAM" id="MobiDB-lite"/>
    </source>
</evidence>
<dbReference type="STRING" id="670307.HYPDE_28793"/>
<organism evidence="3 4">
    <name type="scientific">Hyphomicrobium denitrificans 1NES1</name>
    <dbReference type="NCBI Taxonomy" id="670307"/>
    <lineage>
        <taxon>Bacteria</taxon>
        <taxon>Pseudomonadati</taxon>
        <taxon>Pseudomonadota</taxon>
        <taxon>Alphaproteobacteria</taxon>
        <taxon>Hyphomicrobiales</taxon>
        <taxon>Hyphomicrobiaceae</taxon>
        <taxon>Hyphomicrobium</taxon>
    </lineage>
</organism>
<dbReference type="OrthoDB" id="7930069at2"/>
<name>N0B5F9_9HYPH</name>
<dbReference type="HOGENOM" id="CLU_823296_0_0_5"/>
<sequence>MKAATLTRAALLIGSVFLAGCNAPHSEEAEDRNEAAEVAPPVTTAVLATSNESVKIEGIATVLNPDALLQLDADIRSATVAANFSRGQLERFRTSTMLSKQMVATAVRQEGIDASQLKLLSTRLRQSWGDKAPFLNADARQTLMTNIANGSRAILRIDFPDTTTDVPQNVRVVPLRGGPETKVDTLWAAPSGNLAMPGVSYFGLIDAGPGLRAGDRGRAIADSAVKPTGVVIPSSALVVYGSKSWCYVETGPGKYERKVVSLDAPVDDGYLVKRDFEPGMRVVVKGAAILLAREAVPGSSDDDDDDGGAPPAAPATKAKPSATPVAQNHTETNGRPD</sequence>
<dbReference type="RefSeq" id="WP_015597473.1">
    <property type="nucleotide sequence ID" value="NC_021172.1"/>
</dbReference>
<accession>N0B5F9</accession>
<dbReference type="eggNOG" id="COG0845">
    <property type="taxonomic scope" value="Bacteria"/>
</dbReference>
<evidence type="ECO:0000313" key="3">
    <source>
        <dbReference type="EMBL" id="AGK57437.1"/>
    </source>
</evidence>
<dbReference type="Gene3D" id="2.40.420.20">
    <property type="match status" value="1"/>
</dbReference>
<protein>
    <recommendedName>
        <fullName evidence="5">Lipoprotein</fullName>
    </recommendedName>
</protein>
<feature type="region of interest" description="Disordered" evidence="1">
    <location>
        <begin position="295"/>
        <end position="337"/>
    </location>
</feature>
<dbReference type="AlphaFoldDB" id="N0B5F9"/>
<keyword evidence="2" id="KW-0732">Signal</keyword>
<feature type="compositionally biased region" description="Low complexity" evidence="1">
    <location>
        <begin position="308"/>
        <end position="326"/>
    </location>
</feature>
<dbReference type="KEGG" id="hdt:HYPDE_28793"/>
<feature type="chain" id="PRO_5004105424" description="Lipoprotein" evidence="2">
    <location>
        <begin position="20"/>
        <end position="337"/>
    </location>
</feature>
<dbReference type="Proteomes" id="UP000005952">
    <property type="component" value="Chromosome"/>
</dbReference>
<feature type="signal peptide" evidence="2">
    <location>
        <begin position="1"/>
        <end position="19"/>
    </location>
</feature>
<proteinExistence type="predicted"/>
<evidence type="ECO:0000313" key="4">
    <source>
        <dbReference type="Proteomes" id="UP000005952"/>
    </source>
</evidence>
<dbReference type="EMBL" id="CP005587">
    <property type="protein sequence ID" value="AGK57437.1"/>
    <property type="molecule type" value="Genomic_DNA"/>
</dbReference>